<keyword evidence="4" id="KW-1185">Reference proteome</keyword>
<protein>
    <submittedName>
        <fullName evidence="1">Uncharacterized protein</fullName>
    </submittedName>
</protein>
<organism evidence="1 3">
    <name type="scientific">Holdemania massiliensis</name>
    <dbReference type="NCBI Taxonomy" id="1468449"/>
    <lineage>
        <taxon>Bacteria</taxon>
        <taxon>Bacillati</taxon>
        <taxon>Bacillota</taxon>
        <taxon>Erysipelotrichia</taxon>
        <taxon>Erysipelotrichales</taxon>
        <taxon>Erysipelotrichaceae</taxon>
        <taxon>Holdemania</taxon>
    </lineage>
</organism>
<proteinExistence type="predicted"/>
<dbReference type="EMBL" id="WKPI01000011">
    <property type="protein sequence ID" value="MSC33067.1"/>
    <property type="molecule type" value="Genomic_DNA"/>
</dbReference>
<evidence type="ECO:0000313" key="4">
    <source>
        <dbReference type="Proteomes" id="UP000480929"/>
    </source>
</evidence>
<evidence type="ECO:0000313" key="3">
    <source>
        <dbReference type="Proteomes" id="UP000433575"/>
    </source>
</evidence>
<gene>
    <name evidence="2" type="ORF">GKD88_08025</name>
    <name evidence="1" type="ORF">GKE08_08620</name>
</gene>
<dbReference type="EMBL" id="WKPJ01000010">
    <property type="protein sequence ID" value="MSA89389.1"/>
    <property type="molecule type" value="Genomic_DNA"/>
</dbReference>
<evidence type="ECO:0000313" key="1">
    <source>
        <dbReference type="EMBL" id="MSA89389.1"/>
    </source>
</evidence>
<evidence type="ECO:0000313" key="2">
    <source>
        <dbReference type="EMBL" id="MSC33067.1"/>
    </source>
</evidence>
<accession>A0A6N7S6K3</accession>
<dbReference type="Proteomes" id="UP000433575">
    <property type="component" value="Unassembled WGS sequence"/>
</dbReference>
<reference evidence="3 4" key="1">
    <citation type="journal article" date="2019" name="Nat. Med.">
        <title>A library of human gut bacterial isolates paired with longitudinal multiomics data enables mechanistic microbiome research.</title>
        <authorList>
            <person name="Poyet M."/>
            <person name="Groussin M."/>
            <person name="Gibbons S.M."/>
            <person name="Avila-Pacheco J."/>
            <person name="Jiang X."/>
            <person name="Kearney S.M."/>
            <person name="Perrotta A.R."/>
            <person name="Berdy B."/>
            <person name="Zhao S."/>
            <person name="Lieberman T.D."/>
            <person name="Swanson P.K."/>
            <person name="Smith M."/>
            <person name="Roesemann S."/>
            <person name="Alexander J.E."/>
            <person name="Rich S.A."/>
            <person name="Livny J."/>
            <person name="Vlamakis H."/>
            <person name="Clish C."/>
            <person name="Bullock K."/>
            <person name="Deik A."/>
            <person name="Scott J."/>
            <person name="Pierce K.A."/>
            <person name="Xavier R.J."/>
            <person name="Alm E.J."/>
        </authorList>
    </citation>
    <scope>NUCLEOTIDE SEQUENCE [LARGE SCALE GENOMIC DNA]</scope>
    <source>
        <strain evidence="1 3">BIOML-A4</strain>
        <strain evidence="2 4">BIOML-A5</strain>
    </source>
</reference>
<dbReference type="Proteomes" id="UP000480929">
    <property type="component" value="Unassembled WGS sequence"/>
</dbReference>
<sequence length="78" mass="8434">MLSINSPNPQAIADAFNHLNVDGIAFEVQEIQGLRVLIRHDHSAAEAKIAAKKIIGTLAAFKNRVVSCQIVDDKGNLL</sequence>
<dbReference type="RefSeq" id="WP_154238680.1">
    <property type="nucleotide sequence ID" value="NZ_AP031450.1"/>
</dbReference>
<dbReference type="AlphaFoldDB" id="A0A6N7S6K3"/>
<comment type="caution">
    <text evidence="1">The sequence shown here is derived from an EMBL/GenBank/DDBJ whole genome shotgun (WGS) entry which is preliminary data.</text>
</comment>
<name>A0A6N7S6K3_9FIRM</name>